<feature type="compositionally biased region" description="Low complexity" evidence="3">
    <location>
        <begin position="175"/>
        <end position="228"/>
    </location>
</feature>
<dbReference type="EMBL" id="LN483116">
    <property type="protein sequence ID" value="CDZ96266.1"/>
    <property type="molecule type" value="Genomic_DNA"/>
</dbReference>
<feature type="region of interest" description="Disordered" evidence="3">
    <location>
        <begin position="151"/>
        <end position="300"/>
    </location>
</feature>
<dbReference type="InterPro" id="IPR050987">
    <property type="entry name" value="AtrR-like"/>
</dbReference>
<dbReference type="PANTHER" id="PTHR46910">
    <property type="entry name" value="TRANSCRIPTION FACTOR PDR1"/>
    <property type="match status" value="1"/>
</dbReference>
<accession>A0A0F7SE60</accession>
<dbReference type="InterPro" id="IPR001138">
    <property type="entry name" value="Zn2Cys6_DnaBD"/>
</dbReference>
<dbReference type="PROSITE" id="PS00463">
    <property type="entry name" value="ZN2_CY6_FUNGAL_1"/>
    <property type="match status" value="1"/>
</dbReference>
<dbReference type="Gene3D" id="4.10.240.10">
    <property type="entry name" value="Zn(2)-C6 fungal-type DNA-binding domain"/>
    <property type="match status" value="1"/>
</dbReference>
<protein>
    <submittedName>
        <fullName evidence="5">Zn(2)-C6 fungal-type DNA-binding domain</fullName>
    </submittedName>
</protein>
<evidence type="ECO:0000256" key="1">
    <source>
        <dbReference type="ARBA" id="ARBA00023242"/>
    </source>
</evidence>
<evidence type="ECO:0000259" key="4">
    <source>
        <dbReference type="PROSITE" id="PS50048"/>
    </source>
</evidence>
<dbReference type="CDD" id="cd00067">
    <property type="entry name" value="GAL4"/>
    <property type="match status" value="1"/>
</dbReference>
<reference evidence="5" key="1">
    <citation type="submission" date="2014-08" db="EMBL/GenBank/DDBJ databases">
        <authorList>
            <person name="Sharma Rahul"/>
            <person name="Thines Marco"/>
        </authorList>
    </citation>
    <scope>NUCLEOTIDE SEQUENCE</scope>
</reference>
<dbReference type="PANTHER" id="PTHR46910:SF39">
    <property type="entry name" value="ZN(II)2CYS6 TRANSCRIPTION FACTOR (EUROFUNG)"/>
    <property type="match status" value="1"/>
</dbReference>
<name>A0A0F7SE60_PHARH</name>
<keyword evidence="5" id="KW-0238">DNA-binding</keyword>
<dbReference type="SUPFAM" id="SSF57701">
    <property type="entry name" value="Zn2/Cys6 DNA-binding domain"/>
    <property type="match status" value="1"/>
</dbReference>
<feature type="compositionally biased region" description="Low complexity" evidence="3">
    <location>
        <begin position="11"/>
        <end position="34"/>
    </location>
</feature>
<evidence type="ECO:0000313" key="5">
    <source>
        <dbReference type="EMBL" id="CDZ96266.1"/>
    </source>
</evidence>
<dbReference type="GO" id="GO:0003677">
    <property type="term" value="F:DNA binding"/>
    <property type="evidence" value="ECO:0007669"/>
    <property type="project" value="UniProtKB-KW"/>
</dbReference>
<dbReference type="PROSITE" id="PS50048">
    <property type="entry name" value="ZN2_CY6_FUNGAL_2"/>
    <property type="match status" value="1"/>
</dbReference>
<feature type="compositionally biased region" description="Pro residues" evidence="3">
    <location>
        <begin position="1"/>
        <end position="10"/>
    </location>
</feature>
<dbReference type="Pfam" id="PF00172">
    <property type="entry name" value="Zn_clus"/>
    <property type="match status" value="1"/>
</dbReference>
<evidence type="ECO:0000256" key="2">
    <source>
        <dbReference type="SAM" id="Coils"/>
    </source>
</evidence>
<keyword evidence="1" id="KW-0539">Nucleus</keyword>
<organism evidence="5">
    <name type="scientific">Phaffia rhodozyma</name>
    <name type="common">Yeast</name>
    <name type="synonym">Xanthophyllomyces dendrorhous</name>
    <dbReference type="NCBI Taxonomy" id="264483"/>
    <lineage>
        <taxon>Eukaryota</taxon>
        <taxon>Fungi</taxon>
        <taxon>Dikarya</taxon>
        <taxon>Basidiomycota</taxon>
        <taxon>Agaricomycotina</taxon>
        <taxon>Tremellomycetes</taxon>
        <taxon>Cystofilobasidiales</taxon>
        <taxon>Mrakiaceae</taxon>
        <taxon>Phaffia</taxon>
    </lineage>
</organism>
<feature type="compositionally biased region" description="Basic and acidic residues" evidence="3">
    <location>
        <begin position="280"/>
        <end position="298"/>
    </location>
</feature>
<sequence length="432" mass="46623">MNPTLTPVPSPFATSSIASSSSSSGSSLGVSFPSAVPSEVSTPTGMMTTAPAADHHPRWSPWPSWPRSWSGSRTSKHTRVRRACDSCRSRKTGCSGDDPCKSCSRLNRSCVYTEVSEEQARAARDRKNNLKARRGDIRSEVTEIGDEDGLLVKGWSPQNKTFSPFPDRRSPPRQFPSVLQPSYFAPSPRPPSFSSSSCSTTTATASTATFLPTPSPLSSTLFDSSRSPVQTDKGPHLNPHTNLFSPEASHPQFPDGSRWSSHFPRSPEQDSSRWSSSVRRSPESEKKTHSRPLLDRTRRPAHSWSISSIHSIFPPSSLSSSSSSSSLSPCPSPLTWPGVAPGPVHPDAYPQLAHRPGHRPLRTSRSSPAAGFSTVPFEEQTNHNVPILIGPGLGLGLNLGTGFDIDLGLQSMSVRQGDSGLVESTYKLWGAD</sequence>
<dbReference type="SMART" id="SM00066">
    <property type="entry name" value="GAL4"/>
    <property type="match status" value="1"/>
</dbReference>
<feature type="domain" description="Zn(2)-C6 fungal-type" evidence="4">
    <location>
        <begin position="83"/>
        <end position="112"/>
    </location>
</feature>
<feature type="compositionally biased region" description="Low complexity" evidence="3">
    <location>
        <begin position="59"/>
        <end position="70"/>
    </location>
</feature>
<keyword evidence="2" id="KW-0175">Coiled coil</keyword>
<evidence type="ECO:0000256" key="3">
    <source>
        <dbReference type="SAM" id="MobiDB-lite"/>
    </source>
</evidence>
<dbReference type="InterPro" id="IPR036864">
    <property type="entry name" value="Zn2-C6_fun-type_DNA-bd_sf"/>
</dbReference>
<feature type="compositionally biased region" description="Low complexity" evidence="3">
    <location>
        <begin position="42"/>
        <end position="52"/>
    </location>
</feature>
<dbReference type="AlphaFoldDB" id="A0A0F7SE60"/>
<dbReference type="GO" id="GO:0000981">
    <property type="term" value="F:DNA-binding transcription factor activity, RNA polymerase II-specific"/>
    <property type="evidence" value="ECO:0007669"/>
    <property type="project" value="InterPro"/>
</dbReference>
<feature type="region of interest" description="Disordered" evidence="3">
    <location>
        <begin position="1"/>
        <end position="82"/>
    </location>
</feature>
<proteinExistence type="predicted"/>
<dbReference type="GO" id="GO:0008270">
    <property type="term" value="F:zinc ion binding"/>
    <property type="evidence" value="ECO:0007669"/>
    <property type="project" value="InterPro"/>
</dbReference>
<feature type="coiled-coil region" evidence="2">
    <location>
        <begin position="113"/>
        <end position="140"/>
    </location>
</feature>
<feature type="region of interest" description="Disordered" evidence="3">
    <location>
        <begin position="338"/>
        <end position="377"/>
    </location>
</feature>